<evidence type="ECO:0000256" key="2">
    <source>
        <dbReference type="ARBA" id="ARBA00023002"/>
    </source>
</evidence>
<comment type="function">
    <text evidence="3">Catalyzes the sequential NAD-dependent oxidations of L-histidinol to L-histidinaldehyde and then to L-histidine.</text>
</comment>
<evidence type="ECO:0000313" key="6">
    <source>
        <dbReference type="EMBL" id="MDW0110267.1"/>
    </source>
</evidence>
<feature type="binding site" evidence="3">
    <location>
        <position position="206"/>
    </location>
    <ligand>
        <name>NAD(+)</name>
        <dbReference type="ChEBI" id="CHEBI:57540"/>
    </ligand>
</feature>
<keyword evidence="3" id="KW-0028">Amino-acid biosynthesis</keyword>
<dbReference type="NCBIfam" id="TIGR00069">
    <property type="entry name" value="hisD"/>
    <property type="match status" value="1"/>
</dbReference>
<feature type="binding site" evidence="3">
    <location>
        <position position="353"/>
    </location>
    <ligand>
        <name>Zn(2+)</name>
        <dbReference type="ChEBI" id="CHEBI:29105"/>
    </ligand>
</feature>
<keyword evidence="3" id="KW-0479">Metal-binding</keyword>
<feature type="binding site" evidence="3">
    <location>
        <position position="320"/>
    </location>
    <ligand>
        <name>substrate</name>
    </ligand>
</feature>
<comment type="catalytic activity">
    <reaction evidence="3">
        <text>L-histidinol + 2 NAD(+) + H2O = L-histidine + 2 NADH + 3 H(+)</text>
        <dbReference type="Rhea" id="RHEA:20641"/>
        <dbReference type="ChEBI" id="CHEBI:15377"/>
        <dbReference type="ChEBI" id="CHEBI:15378"/>
        <dbReference type="ChEBI" id="CHEBI:57540"/>
        <dbReference type="ChEBI" id="CHEBI:57595"/>
        <dbReference type="ChEBI" id="CHEBI:57699"/>
        <dbReference type="ChEBI" id="CHEBI:57945"/>
        <dbReference type="EC" id="1.1.1.23"/>
    </reaction>
</comment>
<comment type="caution">
    <text evidence="6">The sequence shown here is derived from an EMBL/GenBank/DDBJ whole genome shotgun (WGS) entry which is preliminary data.</text>
</comment>
<proteinExistence type="inferred from homology"/>
<feature type="binding site" evidence="3">
    <location>
        <position position="229"/>
    </location>
    <ligand>
        <name>substrate</name>
    </ligand>
</feature>
<dbReference type="RefSeq" id="WP_317935820.1">
    <property type="nucleotide sequence ID" value="NZ_JAUBDH010000005.1"/>
</dbReference>
<dbReference type="CDD" id="cd06572">
    <property type="entry name" value="Histidinol_dh"/>
    <property type="match status" value="1"/>
</dbReference>
<reference evidence="6 7" key="1">
    <citation type="submission" date="2023-06" db="EMBL/GenBank/DDBJ databases">
        <title>Sporosarcina sp. nov., isolated from Korean traditional fermented seafood 'Jeotgal'.</title>
        <authorList>
            <person name="Yang A.-I."/>
            <person name="Shin N.-R."/>
        </authorList>
    </citation>
    <scope>NUCLEOTIDE SEQUENCE [LARGE SCALE GENOMIC DNA]</scope>
    <source>
        <strain evidence="6 7">KCTC3840</strain>
    </source>
</reference>
<sequence>MKILTKRELIEQRIARRSTVSTVEPTVKAIIERVKSNKDAELIAMTKKFDGVELQELRVSEQEISDAYGKVSSSLLQALRDALERIQRFHFRQKEESWKFEPESGVLLGQQIRPLASAGIYIPGGKASYPSTVLMNAIPAKLAGVERIVLTTPPETGGSVNAAVLVAANLCGVDEIYKVGGAQAIAALAYGTESIQAVHKITGPGNAYVACAKKLVFGDVSIDMIAGPSEVCIWADEQSNLAFVAADLLAQAEHDEDATACCIVPTVDYAEALSKEVFTQLEKMDRKDIARKSITGNGWIAVVESDDEAIGIINELAPEHLEIMTSEPEKRLQDIHHAGAIFIGAYSPEALGDYMAGPNHTLPTSGTAKFSSPLGVYDFMKKTSIIRYNEQALERVGEAIIELAQSEQLTGHAQAIQVRRKGYTNEGLDNYTKNSGD</sequence>
<evidence type="ECO:0000256" key="4">
    <source>
        <dbReference type="PIRNR" id="PIRNR000099"/>
    </source>
</evidence>
<keyword evidence="3" id="KW-0520">NAD</keyword>
<feature type="binding site" evidence="3">
    <location>
        <position position="353"/>
    </location>
    <ligand>
        <name>substrate</name>
    </ligand>
</feature>
<dbReference type="Proteomes" id="UP001280629">
    <property type="component" value="Unassembled WGS sequence"/>
</dbReference>
<dbReference type="InterPro" id="IPR022695">
    <property type="entry name" value="Histidinol_DH_monofunct"/>
</dbReference>
<feature type="active site" description="Proton acceptor" evidence="3">
    <location>
        <position position="320"/>
    </location>
</feature>
<keyword evidence="3" id="KW-0862">Zinc</keyword>
<comment type="cofactor">
    <cofactor evidence="3">
        <name>Zn(2+)</name>
        <dbReference type="ChEBI" id="CHEBI:29105"/>
    </cofactor>
    <text evidence="3">Binds 1 zinc ion per subunit.</text>
</comment>
<evidence type="ECO:0000256" key="5">
    <source>
        <dbReference type="RuleBase" id="RU004175"/>
    </source>
</evidence>
<dbReference type="Gene3D" id="3.40.50.1980">
    <property type="entry name" value="Nitrogenase molybdenum iron protein domain"/>
    <property type="match status" value="2"/>
</dbReference>
<dbReference type="HAMAP" id="MF_01024">
    <property type="entry name" value="HisD"/>
    <property type="match status" value="1"/>
</dbReference>
<keyword evidence="2 3" id="KW-0560">Oxidoreductase</keyword>
<feature type="binding site" evidence="3">
    <location>
        <position position="412"/>
    </location>
    <ligand>
        <name>Zn(2+)</name>
        <dbReference type="ChEBI" id="CHEBI:29105"/>
    </ligand>
</feature>
<gene>
    <name evidence="3 6" type="primary">hisD</name>
    <name evidence="6" type="ORF">QT716_09495</name>
</gene>
<protein>
    <recommendedName>
        <fullName evidence="3">Histidinol dehydrogenase</fullName>
        <shortName evidence="3">HDH</shortName>
        <ecNumber evidence="3">1.1.1.23</ecNumber>
    </recommendedName>
</protein>
<feature type="binding site" evidence="3">
    <location>
        <position position="254"/>
    </location>
    <ligand>
        <name>Zn(2+)</name>
        <dbReference type="ChEBI" id="CHEBI:29105"/>
    </ligand>
</feature>
<dbReference type="PRINTS" id="PR00083">
    <property type="entry name" value="HOLDHDRGNASE"/>
</dbReference>
<dbReference type="Pfam" id="PF00815">
    <property type="entry name" value="Histidinol_dh"/>
    <property type="match status" value="1"/>
</dbReference>
<dbReference type="InterPro" id="IPR012131">
    <property type="entry name" value="Hstdl_DH"/>
</dbReference>
<feature type="binding site" evidence="3">
    <location>
        <position position="251"/>
    </location>
    <ligand>
        <name>Zn(2+)</name>
        <dbReference type="ChEBI" id="CHEBI:29105"/>
    </ligand>
</feature>
<dbReference type="InterPro" id="IPR016161">
    <property type="entry name" value="Ald_DH/histidinol_DH"/>
</dbReference>
<feature type="binding site" evidence="3">
    <location>
        <position position="254"/>
    </location>
    <ligand>
        <name>substrate</name>
    </ligand>
</feature>
<feature type="active site" description="Proton acceptor" evidence="3">
    <location>
        <position position="319"/>
    </location>
</feature>
<accession>A0ABU4G1J5</accession>
<dbReference type="EC" id="1.1.1.23" evidence="3"/>
<comment type="pathway">
    <text evidence="3">Amino-acid biosynthesis; L-histidine biosynthesis; L-histidine from 5-phospho-alpha-D-ribose 1-diphosphate: step 9/9.</text>
</comment>
<evidence type="ECO:0000313" key="7">
    <source>
        <dbReference type="Proteomes" id="UP001280629"/>
    </source>
</evidence>
<dbReference type="Gene3D" id="1.20.5.1300">
    <property type="match status" value="1"/>
</dbReference>
<feature type="binding site" evidence="3">
    <location>
        <position position="121"/>
    </location>
    <ligand>
        <name>NAD(+)</name>
        <dbReference type="ChEBI" id="CHEBI:57540"/>
    </ligand>
</feature>
<keyword evidence="7" id="KW-1185">Reference proteome</keyword>
<feature type="binding site" evidence="3">
    <location>
        <position position="251"/>
    </location>
    <ligand>
        <name>substrate</name>
    </ligand>
</feature>
<dbReference type="SUPFAM" id="SSF53720">
    <property type="entry name" value="ALDH-like"/>
    <property type="match status" value="1"/>
</dbReference>
<dbReference type="PANTHER" id="PTHR21256:SF2">
    <property type="entry name" value="HISTIDINE BIOSYNTHESIS TRIFUNCTIONAL PROTEIN"/>
    <property type="match status" value="1"/>
</dbReference>
<name>A0ABU4G1J5_9BACL</name>
<dbReference type="EMBL" id="JAUBDH010000005">
    <property type="protein sequence ID" value="MDW0110267.1"/>
    <property type="molecule type" value="Genomic_DNA"/>
</dbReference>
<feature type="binding site" evidence="3">
    <location>
        <position position="407"/>
    </location>
    <ligand>
        <name>substrate</name>
    </ligand>
</feature>
<feature type="binding site" evidence="3">
    <location>
        <position position="183"/>
    </location>
    <ligand>
        <name>NAD(+)</name>
        <dbReference type="ChEBI" id="CHEBI:57540"/>
    </ligand>
</feature>
<evidence type="ECO:0000256" key="3">
    <source>
        <dbReference type="HAMAP-Rule" id="MF_01024"/>
    </source>
</evidence>
<feature type="binding site" evidence="3">
    <location>
        <position position="412"/>
    </location>
    <ligand>
        <name>substrate</name>
    </ligand>
</feature>
<keyword evidence="3" id="KW-0368">Histidine biosynthesis</keyword>
<dbReference type="GO" id="GO:0004399">
    <property type="term" value="F:histidinol dehydrogenase activity"/>
    <property type="evidence" value="ECO:0007669"/>
    <property type="project" value="UniProtKB-EC"/>
</dbReference>
<evidence type="ECO:0000256" key="1">
    <source>
        <dbReference type="ARBA" id="ARBA00010178"/>
    </source>
</evidence>
<dbReference type="PIRSF" id="PIRSF000099">
    <property type="entry name" value="Histidinol_dh"/>
    <property type="match status" value="1"/>
</dbReference>
<dbReference type="PANTHER" id="PTHR21256">
    <property type="entry name" value="HISTIDINOL DEHYDROGENASE HDH"/>
    <property type="match status" value="1"/>
</dbReference>
<comment type="similarity">
    <text evidence="1 3 4 5">Belongs to the histidinol dehydrogenase family.</text>
</comment>
<organism evidence="6 7">
    <name type="scientific">Sporosarcina aquimarina</name>
    <dbReference type="NCBI Taxonomy" id="114975"/>
    <lineage>
        <taxon>Bacteria</taxon>
        <taxon>Bacillati</taxon>
        <taxon>Bacillota</taxon>
        <taxon>Bacilli</taxon>
        <taxon>Bacillales</taxon>
        <taxon>Caryophanaceae</taxon>
        <taxon>Sporosarcina</taxon>
    </lineage>
</organism>